<dbReference type="InterPro" id="IPR008949">
    <property type="entry name" value="Isoprenoid_synthase_dom_sf"/>
</dbReference>
<dbReference type="AlphaFoldDB" id="K5VB64"/>
<sequence>MHILGGGAFLFDLSGPWPLPLRTDGKPDFQMLHEISGYFEPDHFGGEAYIENASRITCRSGNDILSFYKEELAGDTKNFIHDQARVTGKDTWQYTHLDPSTP</sequence>
<dbReference type="Gene3D" id="1.10.600.10">
    <property type="entry name" value="Farnesyl Diphosphate Synthase"/>
    <property type="match status" value="1"/>
</dbReference>
<proteinExistence type="predicted"/>
<dbReference type="EMBL" id="JH930469">
    <property type="protein sequence ID" value="EKM60136.1"/>
    <property type="molecule type" value="Genomic_DNA"/>
</dbReference>
<evidence type="ECO:0000313" key="2">
    <source>
        <dbReference type="Proteomes" id="UP000008370"/>
    </source>
</evidence>
<dbReference type="KEGG" id="pco:PHACADRAFT_192534"/>
<protein>
    <submittedName>
        <fullName evidence="1">Uncharacterized protein</fullName>
    </submittedName>
</protein>
<dbReference type="RefSeq" id="XP_007392680.1">
    <property type="nucleotide sequence ID" value="XM_007392618.1"/>
</dbReference>
<gene>
    <name evidence="1" type="ORF">PHACADRAFT_192534</name>
</gene>
<dbReference type="HOGENOM" id="CLU_2278434_0_0_1"/>
<keyword evidence="2" id="KW-1185">Reference proteome</keyword>
<dbReference type="OrthoDB" id="2998174at2759"/>
<accession>K5VB64</accession>
<organism evidence="1 2">
    <name type="scientific">Phanerochaete carnosa (strain HHB-10118-sp)</name>
    <name type="common">White-rot fungus</name>
    <name type="synonym">Peniophora carnosa</name>
    <dbReference type="NCBI Taxonomy" id="650164"/>
    <lineage>
        <taxon>Eukaryota</taxon>
        <taxon>Fungi</taxon>
        <taxon>Dikarya</taxon>
        <taxon>Basidiomycota</taxon>
        <taxon>Agaricomycotina</taxon>
        <taxon>Agaricomycetes</taxon>
        <taxon>Polyporales</taxon>
        <taxon>Phanerochaetaceae</taxon>
        <taxon>Phanerochaete</taxon>
    </lineage>
</organism>
<dbReference type="InParanoid" id="K5VB64"/>
<reference evidence="1 2" key="1">
    <citation type="journal article" date="2012" name="BMC Genomics">
        <title>Comparative genomics of the white-rot fungi, Phanerochaete carnosa and P. chrysosporium, to elucidate the genetic basis of the distinct wood types they colonize.</title>
        <authorList>
            <person name="Suzuki H."/>
            <person name="MacDonald J."/>
            <person name="Syed K."/>
            <person name="Salamov A."/>
            <person name="Hori C."/>
            <person name="Aerts A."/>
            <person name="Henrissat B."/>
            <person name="Wiebenga A."/>
            <person name="vanKuyk P.A."/>
            <person name="Barry K."/>
            <person name="Lindquist E."/>
            <person name="LaButti K."/>
            <person name="Lapidus A."/>
            <person name="Lucas S."/>
            <person name="Coutinho P."/>
            <person name="Gong Y."/>
            <person name="Samejima M."/>
            <person name="Mahadevan R."/>
            <person name="Abou-Zaid M."/>
            <person name="de Vries R.P."/>
            <person name="Igarashi K."/>
            <person name="Yadav J.S."/>
            <person name="Grigoriev I.V."/>
            <person name="Master E.R."/>
        </authorList>
    </citation>
    <scope>NUCLEOTIDE SEQUENCE [LARGE SCALE GENOMIC DNA]</scope>
    <source>
        <strain evidence="1 2">HHB-10118-sp</strain>
    </source>
</reference>
<dbReference type="GeneID" id="18910844"/>
<dbReference type="Proteomes" id="UP000008370">
    <property type="component" value="Unassembled WGS sequence"/>
</dbReference>
<evidence type="ECO:0000313" key="1">
    <source>
        <dbReference type="EMBL" id="EKM60136.1"/>
    </source>
</evidence>
<name>K5VB64_PHACS</name>